<accession>A0A0W8FSN7</accession>
<dbReference type="PANTHER" id="PTHR43658:SF8">
    <property type="entry name" value="17-BETA-HYDROXYSTEROID DEHYDROGENASE 14-RELATED"/>
    <property type="match status" value="1"/>
</dbReference>
<dbReference type="PRINTS" id="PR00081">
    <property type="entry name" value="GDHRDH"/>
</dbReference>
<evidence type="ECO:0000256" key="2">
    <source>
        <dbReference type="ARBA" id="ARBA00023002"/>
    </source>
</evidence>
<proteinExistence type="inferred from homology"/>
<dbReference type="Pfam" id="PF00106">
    <property type="entry name" value="adh_short"/>
    <property type="match status" value="1"/>
</dbReference>
<dbReference type="AlphaFoldDB" id="A0A0W8FSN7"/>
<evidence type="ECO:0000256" key="1">
    <source>
        <dbReference type="ARBA" id="ARBA00006484"/>
    </source>
</evidence>
<evidence type="ECO:0000313" key="3">
    <source>
        <dbReference type="EMBL" id="KUG23912.1"/>
    </source>
</evidence>
<reference evidence="3" key="1">
    <citation type="journal article" date="2015" name="Proc. Natl. Acad. Sci. U.S.A.">
        <title>Networks of energetic and metabolic interactions define dynamics in microbial communities.</title>
        <authorList>
            <person name="Embree M."/>
            <person name="Liu J.K."/>
            <person name="Al-Bassam M.M."/>
            <person name="Zengler K."/>
        </authorList>
    </citation>
    <scope>NUCLEOTIDE SEQUENCE</scope>
</reference>
<dbReference type="PANTHER" id="PTHR43658">
    <property type="entry name" value="SHORT-CHAIN DEHYDROGENASE/REDUCTASE"/>
    <property type="match status" value="1"/>
</dbReference>
<gene>
    <name evidence="3" type="ORF">ASZ90_006276</name>
</gene>
<dbReference type="PROSITE" id="PS00061">
    <property type="entry name" value="ADH_SHORT"/>
    <property type="match status" value="1"/>
</dbReference>
<name>A0A0W8FSN7_9ZZZZ</name>
<comment type="similarity">
    <text evidence="1">Belongs to the short-chain dehydrogenases/reductases (SDR) family.</text>
</comment>
<dbReference type="Gene3D" id="3.40.50.720">
    <property type="entry name" value="NAD(P)-binding Rossmann-like Domain"/>
    <property type="match status" value="1"/>
</dbReference>
<sequence>MNVQGSTVVVTGGASGLGEACVRNLLAGGAKIAIFDFAADRGEKIAAELGKDVIFAKTDVTDEAAVQGAVDKTMEAFGAINIAVNCAGGGVPMKVFSKKGPMPLASFSQVIQLNLIGTFNVVRLVVEQMVKNSPDTDGEKGVIINTSSVAAYDGQIGQAAYSAAKGGIVSMTLPIARECADYGIRVMTIAPGLFDTPLLRGLPDAVREALGKTVPFPQRLGKPDEFAFLVRHIIENRMLNGEVIRLDGAIRMAAR</sequence>
<dbReference type="InterPro" id="IPR036291">
    <property type="entry name" value="NAD(P)-bd_dom_sf"/>
</dbReference>
<dbReference type="InterPro" id="IPR020904">
    <property type="entry name" value="Sc_DH/Rdtase_CS"/>
</dbReference>
<dbReference type="CDD" id="cd05371">
    <property type="entry name" value="HSD10-like_SDR_c"/>
    <property type="match status" value="1"/>
</dbReference>
<keyword evidence="2" id="KW-0560">Oxidoreductase</keyword>
<dbReference type="PRINTS" id="PR00080">
    <property type="entry name" value="SDRFAMILY"/>
</dbReference>
<protein>
    <submittedName>
        <fullName evidence="3">3-hydroxyacyl-coa dehydrogenase</fullName>
    </submittedName>
</protein>
<dbReference type="SUPFAM" id="SSF51735">
    <property type="entry name" value="NAD(P)-binding Rossmann-fold domains"/>
    <property type="match status" value="1"/>
</dbReference>
<dbReference type="GO" id="GO:0016491">
    <property type="term" value="F:oxidoreductase activity"/>
    <property type="evidence" value="ECO:0007669"/>
    <property type="project" value="UniProtKB-KW"/>
</dbReference>
<dbReference type="FunFam" id="3.40.50.720:FF:000215">
    <property type="entry name" value="3-hydroxyacyl-CoA dehydrogenase type-2"/>
    <property type="match status" value="1"/>
</dbReference>
<organism evidence="3">
    <name type="scientific">hydrocarbon metagenome</name>
    <dbReference type="NCBI Taxonomy" id="938273"/>
    <lineage>
        <taxon>unclassified sequences</taxon>
        <taxon>metagenomes</taxon>
        <taxon>ecological metagenomes</taxon>
    </lineage>
</organism>
<dbReference type="EMBL" id="LNQE01000879">
    <property type="protein sequence ID" value="KUG23912.1"/>
    <property type="molecule type" value="Genomic_DNA"/>
</dbReference>
<dbReference type="InterPro" id="IPR002347">
    <property type="entry name" value="SDR_fam"/>
</dbReference>
<comment type="caution">
    <text evidence="3">The sequence shown here is derived from an EMBL/GenBank/DDBJ whole genome shotgun (WGS) entry which is preliminary data.</text>
</comment>